<sequence length="67" mass="7927">MTAPQARRLITAEELADLLAVSLTTVRRSTRRGEYPFAVNLGTPQRPRWRYDTQRLDRWIDSRRHGF</sequence>
<dbReference type="Pfam" id="PF12728">
    <property type="entry name" value="HTH_17"/>
    <property type="match status" value="1"/>
</dbReference>
<dbReference type="SUPFAM" id="SSF46955">
    <property type="entry name" value="Putative DNA-binding domain"/>
    <property type="match status" value="1"/>
</dbReference>
<dbReference type="InterPro" id="IPR036388">
    <property type="entry name" value="WH-like_DNA-bd_sf"/>
</dbReference>
<gene>
    <name evidence="2" type="ORF">IGS73_09310</name>
</gene>
<protein>
    <submittedName>
        <fullName evidence="2">Helix-turn-helix domain-containing protein</fullName>
    </submittedName>
</protein>
<accession>A0A7L9IW81</accession>
<evidence type="ECO:0000313" key="2">
    <source>
        <dbReference type="EMBL" id="QOK21379.1"/>
    </source>
</evidence>
<feature type="domain" description="Helix-turn-helix" evidence="1">
    <location>
        <begin position="10"/>
        <end position="64"/>
    </location>
</feature>
<evidence type="ECO:0000313" key="3">
    <source>
        <dbReference type="Proteomes" id="UP000593998"/>
    </source>
</evidence>
<dbReference type="InterPro" id="IPR041657">
    <property type="entry name" value="HTH_17"/>
</dbReference>
<dbReference type="InterPro" id="IPR009061">
    <property type="entry name" value="DNA-bd_dom_put_sf"/>
</dbReference>
<evidence type="ECO:0000259" key="1">
    <source>
        <dbReference type="Pfam" id="PF12728"/>
    </source>
</evidence>
<dbReference type="Proteomes" id="UP000593998">
    <property type="component" value="Chromosome"/>
</dbReference>
<name>A0A7L9IW81_9MICO</name>
<reference evidence="2 3" key="1">
    <citation type="submission" date="2020-10" db="EMBL/GenBank/DDBJ databases">
        <title>Janibacter indicus TT2 genome sequence.</title>
        <authorList>
            <person name="Lee K."/>
            <person name="Ganzorig M."/>
        </authorList>
    </citation>
    <scope>NUCLEOTIDE SEQUENCE [LARGE SCALE GENOMIC DNA]</scope>
    <source>
        <strain evidence="2 3">TT2</strain>
    </source>
</reference>
<dbReference type="EMBL" id="CP062789">
    <property type="protein sequence ID" value="QOK21379.1"/>
    <property type="molecule type" value="Genomic_DNA"/>
</dbReference>
<organism evidence="2 3">
    <name type="scientific">Janibacter indicus</name>
    <dbReference type="NCBI Taxonomy" id="857417"/>
    <lineage>
        <taxon>Bacteria</taxon>
        <taxon>Bacillati</taxon>
        <taxon>Actinomycetota</taxon>
        <taxon>Actinomycetes</taxon>
        <taxon>Micrococcales</taxon>
        <taxon>Intrasporangiaceae</taxon>
        <taxon>Janibacter</taxon>
    </lineage>
</organism>
<proteinExistence type="predicted"/>
<dbReference type="Gene3D" id="1.10.10.10">
    <property type="entry name" value="Winged helix-like DNA-binding domain superfamily/Winged helix DNA-binding domain"/>
    <property type="match status" value="1"/>
</dbReference>
<dbReference type="RefSeq" id="WP_192910246.1">
    <property type="nucleotide sequence ID" value="NZ_CP062789.1"/>
</dbReference>
<dbReference type="AlphaFoldDB" id="A0A7L9IW81"/>